<reference evidence="1" key="1">
    <citation type="submission" date="2019-06" db="EMBL/GenBank/DDBJ databases">
        <authorList>
            <person name="Zheng W."/>
        </authorList>
    </citation>
    <scope>NUCLEOTIDE SEQUENCE</scope>
    <source>
        <strain evidence="1">QDHG01</strain>
    </source>
</reference>
<proteinExistence type="predicted"/>
<evidence type="ECO:0000313" key="2">
    <source>
        <dbReference type="Proteomes" id="UP000785679"/>
    </source>
</evidence>
<protein>
    <submittedName>
        <fullName evidence="1">Uncharacterized protein</fullName>
    </submittedName>
</protein>
<comment type="caution">
    <text evidence="1">The sequence shown here is derived from an EMBL/GenBank/DDBJ whole genome shotgun (WGS) entry which is preliminary data.</text>
</comment>
<gene>
    <name evidence="1" type="ORF">FGO68_gene9852</name>
</gene>
<evidence type="ECO:0000313" key="1">
    <source>
        <dbReference type="EMBL" id="TNV80684.1"/>
    </source>
</evidence>
<organism evidence="1 2">
    <name type="scientific">Halteria grandinella</name>
    <dbReference type="NCBI Taxonomy" id="5974"/>
    <lineage>
        <taxon>Eukaryota</taxon>
        <taxon>Sar</taxon>
        <taxon>Alveolata</taxon>
        <taxon>Ciliophora</taxon>
        <taxon>Intramacronucleata</taxon>
        <taxon>Spirotrichea</taxon>
        <taxon>Stichotrichia</taxon>
        <taxon>Sporadotrichida</taxon>
        <taxon>Halteriidae</taxon>
        <taxon>Halteria</taxon>
    </lineage>
</organism>
<keyword evidence="2" id="KW-1185">Reference proteome</keyword>
<sequence>METRFKLILSQSVRCSSYSQLIQSIFKLRIIQGIYSSHSKYPLRQIQRFAVQMQYLDRDHSAFRIQFHRIHYMQLKPDF</sequence>
<name>A0A8J8NTZ8_HALGN</name>
<dbReference type="EMBL" id="RRYP01007183">
    <property type="protein sequence ID" value="TNV80684.1"/>
    <property type="molecule type" value="Genomic_DNA"/>
</dbReference>
<dbReference type="AlphaFoldDB" id="A0A8J8NTZ8"/>
<accession>A0A8J8NTZ8</accession>
<dbReference type="Proteomes" id="UP000785679">
    <property type="component" value="Unassembled WGS sequence"/>
</dbReference>